<dbReference type="AlphaFoldDB" id="A0A7M2Z1E6"/>
<evidence type="ECO:0000313" key="2">
    <source>
        <dbReference type="EMBL" id="RDI76236.1"/>
    </source>
</evidence>
<dbReference type="Proteomes" id="UP000254134">
    <property type="component" value="Unassembled WGS sequence"/>
</dbReference>
<name>A0A7M2Z1E6_9ACTN</name>
<keyword evidence="3" id="KW-1185">Reference proteome</keyword>
<accession>A0A7M2Z1E6</accession>
<reference evidence="3" key="2">
    <citation type="journal article" date="2019" name="MicrobiologyOpen">
        <title>High-quality draft genome sequence of Gaiella occulta isolated from a 150 meter deep mineral water borehole and comparison with the genome sequences of other deep-branching lineages of the phylum Actinobacteria.</title>
        <authorList>
            <person name="Severino R."/>
            <person name="Froufe H.J.C."/>
            <person name="Barroso C."/>
            <person name="Albuquerque L."/>
            <person name="Lobo-da-Cunha A."/>
            <person name="da Costa M.S."/>
            <person name="Egas C."/>
        </authorList>
    </citation>
    <scope>NUCLEOTIDE SEQUENCE [LARGE SCALE GENOMIC DNA]</scope>
    <source>
        <strain evidence="3">F2-233</strain>
    </source>
</reference>
<protein>
    <submittedName>
        <fullName evidence="2">Uncharacterized protein</fullName>
    </submittedName>
</protein>
<comment type="caution">
    <text evidence="2">The sequence shown here is derived from an EMBL/GenBank/DDBJ whole genome shotgun (WGS) entry which is preliminary data.</text>
</comment>
<proteinExistence type="predicted"/>
<gene>
    <name evidence="2" type="ORF">Gocc_0655</name>
</gene>
<evidence type="ECO:0000256" key="1">
    <source>
        <dbReference type="SAM" id="MobiDB-lite"/>
    </source>
</evidence>
<dbReference type="RefSeq" id="WP_181813322.1">
    <property type="nucleotide sequence ID" value="NZ_QQZY01000001.1"/>
</dbReference>
<sequence>MRQPAGTTLGSAEAAPRRLDDYRGIAPDELLDETAATATAIDGAPGAGR</sequence>
<evidence type="ECO:0000313" key="3">
    <source>
        <dbReference type="Proteomes" id="UP000254134"/>
    </source>
</evidence>
<feature type="region of interest" description="Disordered" evidence="1">
    <location>
        <begin position="1"/>
        <end position="20"/>
    </location>
</feature>
<organism evidence="2 3">
    <name type="scientific">Gaiella occulta</name>
    <dbReference type="NCBI Taxonomy" id="1002870"/>
    <lineage>
        <taxon>Bacteria</taxon>
        <taxon>Bacillati</taxon>
        <taxon>Actinomycetota</taxon>
        <taxon>Thermoleophilia</taxon>
        <taxon>Gaiellales</taxon>
        <taxon>Gaiellaceae</taxon>
        <taxon>Gaiella</taxon>
    </lineage>
</organism>
<reference evidence="2 3" key="1">
    <citation type="submission" date="2018-07" db="EMBL/GenBank/DDBJ databases">
        <title>High-quality-draft genome sequence of Gaiella occulta.</title>
        <authorList>
            <person name="Severino R."/>
            <person name="Froufe H.J.C."/>
            <person name="Rainey F.A."/>
            <person name="Barroso C."/>
            <person name="Albuquerque L."/>
            <person name="Lobo-Da-Cunha A."/>
            <person name="Da Costa M.S."/>
            <person name="Egas C."/>
        </authorList>
    </citation>
    <scope>NUCLEOTIDE SEQUENCE [LARGE SCALE GENOMIC DNA]</scope>
    <source>
        <strain evidence="2 3">F2-233</strain>
    </source>
</reference>
<feature type="compositionally biased region" description="Polar residues" evidence="1">
    <location>
        <begin position="1"/>
        <end position="10"/>
    </location>
</feature>
<dbReference type="EMBL" id="QQZY01000001">
    <property type="protein sequence ID" value="RDI76236.1"/>
    <property type="molecule type" value="Genomic_DNA"/>
</dbReference>